<evidence type="ECO:0000259" key="2">
    <source>
        <dbReference type="Pfam" id="PF00534"/>
    </source>
</evidence>
<dbReference type="EMBL" id="FOKV01000001">
    <property type="protein sequence ID" value="SFB93666.1"/>
    <property type="molecule type" value="Genomic_DNA"/>
</dbReference>
<dbReference type="Proteomes" id="UP000199438">
    <property type="component" value="Unassembled WGS sequence"/>
</dbReference>
<dbReference type="SUPFAM" id="SSF53756">
    <property type="entry name" value="UDP-Glycosyltransferase/glycogen phosphorylase"/>
    <property type="match status" value="1"/>
</dbReference>
<gene>
    <name evidence="3" type="ORF">SAMN04487907_1011249</name>
</gene>
<dbReference type="Pfam" id="PF00534">
    <property type="entry name" value="Glycos_transf_1"/>
    <property type="match status" value="1"/>
</dbReference>
<dbReference type="AlphaFoldDB" id="A0A1I1F3Y8"/>
<dbReference type="InterPro" id="IPR001296">
    <property type="entry name" value="Glyco_trans_1"/>
</dbReference>
<keyword evidence="4" id="KW-1185">Reference proteome</keyword>
<dbReference type="Gene3D" id="3.40.50.2000">
    <property type="entry name" value="Glycogen Phosphorylase B"/>
    <property type="match status" value="2"/>
</dbReference>
<dbReference type="RefSeq" id="WP_092540518.1">
    <property type="nucleotide sequence ID" value="NZ_FOKV01000001.1"/>
</dbReference>
<evidence type="ECO:0000313" key="4">
    <source>
        <dbReference type="Proteomes" id="UP000199438"/>
    </source>
</evidence>
<organism evidence="3 4">
    <name type="scientific">Zunongwangia mangrovi</name>
    <dbReference type="NCBI Taxonomy" id="1334022"/>
    <lineage>
        <taxon>Bacteria</taxon>
        <taxon>Pseudomonadati</taxon>
        <taxon>Bacteroidota</taxon>
        <taxon>Flavobacteriia</taxon>
        <taxon>Flavobacteriales</taxon>
        <taxon>Flavobacteriaceae</taxon>
        <taxon>Zunongwangia</taxon>
    </lineage>
</organism>
<feature type="domain" description="Glycosyl transferase family 1" evidence="2">
    <location>
        <begin position="202"/>
        <end position="366"/>
    </location>
</feature>
<sequence length="400" mass="45013">MKLAIVTAFPPSKVTLTEYGYHLVKHFALKDEVDEIVLITDHTEEEKQIDFDANCKITVKDCWKFNSYANIVNIYKAISAEKPDAILFNLQFMKFGDKKAAAALGLMLPMIFKIKRIPTIVLLHNILETVDLEKAGFTQNKLMQKMYNFIGSTLTRLVLQADLVAVTISKYEYILKSKYRKKNVMLIPHGAFETPPEPTYDLPAGPKKIMTFGKFGTYKKVEILIEAIEKLRRTSKQEMEIVIAGTDSPNTPGYIESMKKKYKDVPNLTFTGYVEEKDVPVIFGESAVVVFPYTSTTGSSGVLHQAGSYGKAVVLPDLGDLGILVREEGYRGQFFTPSNVDSLAKSIDAIISNDGYRVELGKKNYKASCSLPMEKIADMYLEQFHRIMNKNFKNGMSVVQ</sequence>
<accession>A0A1I1F3Y8</accession>
<proteinExistence type="predicted"/>
<name>A0A1I1F3Y8_9FLAO</name>
<keyword evidence="1 3" id="KW-0808">Transferase</keyword>
<dbReference type="GO" id="GO:0009103">
    <property type="term" value="P:lipopolysaccharide biosynthetic process"/>
    <property type="evidence" value="ECO:0007669"/>
    <property type="project" value="TreeGrafter"/>
</dbReference>
<dbReference type="GO" id="GO:0016757">
    <property type="term" value="F:glycosyltransferase activity"/>
    <property type="evidence" value="ECO:0007669"/>
    <property type="project" value="InterPro"/>
</dbReference>
<dbReference type="PANTHER" id="PTHR46401">
    <property type="entry name" value="GLYCOSYLTRANSFERASE WBBK-RELATED"/>
    <property type="match status" value="1"/>
</dbReference>
<reference evidence="4" key="1">
    <citation type="submission" date="2016-10" db="EMBL/GenBank/DDBJ databases">
        <authorList>
            <person name="Varghese N."/>
            <person name="Submissions S."/>
        </authorList>
    </citation>
    <scope>NUCLEOTIDE SEQUENCE [LARGE SCALE GENOMIC DNA]</scope>
    <source>
        <strain evidence="4">DSM 24499</strain>
    </source>
</reference>
<dbReference type="STRING" id="1334022.SAMN04487907_1011249"/>
<evidence type="ECO:0000313" key="3">
    <source>
        <dbReference type="EMBL" id="SFB93666.1"/>
    </source>
</evidence>
<protein>
    <submittedName>
        <fullName evidence="3">Glycosyltransferase involved in cell wall bisynthesis</fullName>
    </submittedName>
</protein>
<dbReference type="OrthoDB" id="9765330at2"/>
<dbReference type="PANTHER" id="PTHR46401:SF2">
    <property type="entry name" value="GLYCOSYLTRANSFERASE WBBK-RELATED"/>
    <property type="match status" value="1"/>
</dbReference>
<evidence type="ECO:0000256" key="1">
    <source>
        <dbReference type="ARBA" id="ARBA00022679"/>
    </source>
</evidence>